<dbReference type="EMBL" id="MN062703">
    <property type="protein sequence ID" value="QDP44114.1"/>
    <property type="molecule type" value="Genomic_DNA"/>
</dbReference>
<protein>
    <submittedName>
        <fullName evidence="1">Uncharacterized protein</fullName>
    </submittedName>
</protein>
<evidence type="ECO:0000313" key="1">
    <source>
        <dbReference type="EMBL" id="QDP44114.1"/>
    </source>
</evidence>
<proteinExistence type="predicted"/>
<name>A0A516KQZ7_9CAUD</name>
<dbReference type="Proteomes" id="UP000320771">
    <property type="component" value="Segment"/>
</dbReference>
<accession>A0A516KQZ7</accession>
<organism evidence="1 2">
    <name type="scientific">Microbacterium phage McGalleon</name>
    <dbReference type="NCBI Taxonomy" id="2590936"/>
    <lineage>
        <taxon>Viruses</taxon>
        <taxon>Duplodnaviria</taxon>
        <taxon>Heunggongvirae</taxon>
        <taxon>Uroviricota</taxon>
        <taxon>Caudoviricetes</taxon>
        <taxon>Ilzatvirus</taxon>
        <taxon>Ilzatvirus mcgalleon</taxon>
    </lineage>
</organism>
<dbReference type="GeneID" id="56214183"/>
<gene>
    <name evidence="1" type="primary">63</name>
    <name evidence="1" type="ORF">SEA_MCGALLEON_63</name>
</gene>
<evidence type="ECO:0000313" key="2">
    <source>
        <dbReference type="Proteomes" id="UP000320771"/>
    </source>
</evidence>
<dbReference type="RefSeq" id="YP_009908639.1">
    <property type="nucleotide sequence ID" value="NC_049927.1"/>
</dbReference>
<reference evidence="1 2" key="1">
    <citation type="submission" date="2019-06" db="EMBL/GenBank/DDBJ databases">
        <authorList>
            <person name="Kirkpatrick B.L."/>
            <person name="Twichell C.M."/>
            <person name="Davis D.J."/>
            <person name="Hampton E.S."/>
            <person name="Nguyen T."/>
            <person name="Niekamp K.S."/>
            <person name="Riley K.M."/>
            <person name="Lawson J.L."/>
            <person name="Butela K.A."/>
            <person name="Garlena R.A."/>
            <person name="Russell D.A."/>
            <person name="Pope W.H."/>
            <person name="Jacobs-Sera D."/>
            <person name="Hatfull G.F."/>
        </authorList>
    </citation>
    <scope>NUCLEOTIDE SEQUENCE [LARGE SCALE GENOMIC DNA]</scope>
</reference>
<keyword evidence="2" id="KW-1185">Reference proteome</keyword>
<dbReference type="KEGG" id="vg:56214183"/>
<sequence length="158" mass="17007">MAGAVKDQPLFDLAQDRTGKPESLADVTEKLGGSIIPESGRIAQLRVRGTWRVLSPEWAEISVSIKDPIGDRFIPLTDSAVRVARAFSGSREAPELLVIAALRRFLSKDKNVKVLRLSGSEQRVGEGFTDYRYWACLSAPLSVGLVPTGSGTVAVVGL</sequence>